<evidence type="ECO:0000259" key="4">
    <source>
        <dbReference type="Pfam" id="PF03447"/>
    </source>
</evidence>
<dbReference type="GO" id="GO:0009435">
    <property type="term" value="P:NAD+ biosynthetic process"/>
    <property type="evidence" value="ECO:0007669"/>
    <property type="project" value="InterPro"/>
</dbReference>
<evidence type="ECO:0000256" key="2">
    <source>
        <dbReference type="ARBA" id="ARBA00020169"/>
    </source>
</evidence>
<dbReference type="SUPFAM" id="SSF55347">
    <property type="entry name" value="Glyceraldehyde-3-phosphate dehydrogenase-like, C-terminal domain"/>
    <property type="match status" value="1"/>
</dbReference>
<dbReference type="SUPFAM" id="SSF51735">
    <property type="entry name" value="NAD(P)-binding Rossmann-fold domains"/>
    <property type="match status" value="1"/>
</dbReference>
<dbReference type="OrthoDB" id="4310724at2759"/>
<dbReference type="Pfam" id="PF03447">
    <property type="entry name" value="NAD_binding_3"/>
    <property type="match status" value="1"/>
</dbReference>
<protein>
    <recommendedName>
        <fullName evidence="2">Aspartate dehydrogenase domain-containing protein</fullName>
    </recommendedName>
</protein>
<dbReference type="GO" id="GO:0033735">
    <property type="term" value="F:aspartate dehydrogenase [NAD(P)+] activity"/>
    <property type="evidence" value="ECO:0007669"/>
    <property type="project" value="InterPro"/>
</dbReference>
<feature type="domain" description="Aspartate dehydrogenase" evidence="3">
    <location>
        <begin position="185"/>
        <end position="273"/>
    </location>
</feature>
<dbReference type="PIRSF" id="PIRSF005227">
    <property type="entry name" value="Asp_dh_NAD_syn"/>
    <property type="match status" value="1"/>
</dbReference>
<comment type="caution">
    <text evidence="5">The sequence shown here is derived from an EMBL/GenBank/DDBJ whole genome shotgun (WGS) entry which is preliminary data.</text>
</comment>
<keyword evidence="6" id="KW-1185">Reference proteome</keyword>
<dbReference type="InterPro" id="IPR002811">
    <property type="entry name" value="Asp_DH"/>
</dbReference>
<evidence type="ECO:0000313" key="5">
    <source>
        <dbReference type="EMBL" id="CAB3996318.1"/>
    </source>
</evidence>
<dbReference type="AlphaFoldDB" id="A0A6S7GWF0"/>
<dbReference type="EMBL" id="CACRXK020002845">
    <property type="protein sequence ID" value="CAB3996318.1"/>
    <property type="molecule type" value="Genomic_DNA"/>
</dbReference>
<dbReference type="Gene3D" id="3.40.50.720">
    <property type="entry name" value="NAD(P)-binding Rossmann-like Domain"/>
    <property type="match status" value="1"/>
</dbReference>
<feature type="domain" description="Aspartate/homoserine dehydrogenase NAD-binding" evidence="4">
    <location>
        <begin position="27"/>
        <end position="128"/>
    </location>
</feature>
<dbReference type="InterPro" id="IPR036291">
    <property type="entry name" value="NAD(P)-bd_dom_sf"/>
</dbReference>
<dbReference type="PANTHER" id="PTHR31873:SF6">
    <property type="entry name" value="ASPARTATE DEHYDROGENASE DOMAIN-CONTAINING PROTEIN"/>
    <property type="match status" value="1"/>
</dbReference>
<gene>
    <name evidence="5" type="ORF">PACLA_8A006406</name>
</gene>
<evidence type="ECO:0000313" key="6">
    <source>
        <dbReference type="Proteomes" id="UP001152795"/>
    </source>
</evidence>
<organism evidence="5 6">
    <name type="scientific">Paramuricea clavata</name>
    <name type="common">Red gorgonian</name>
    <name type="synonym">Violescent sea-whip</name>
    <dbReference type="NCBI Taxonomy" id="317549"/>
    <lineage>
        <taxon>Eukaryota</taxon>
        <taxon>Metazoa</taxon>
        <taxon>Cnidaria</taxon>
        <taxon>Anthozoa</taxon>
        <taxon>Octocorallia</taxon>
        <taxon>Malacalcyonacea</taxon>
        <taxon>Plexauridae</taxon>
        <taxon>Paramuricea</taxon>
    </lineage>
</organism>
<dbReference type="PANTHER" id="PTHR31873">
    <property type="entry name" value="L-ASPARTATE DEHYDROGENASE-RELATED"/>
    <property type="match status" value="1"/>
</dbReference>
<comment type="similarity">
    <text evidence="1">Belongs to the L-aspartate dehydrogenase family.</text>
</comment>
<dbReference type="InterPro" id="IPR011182">
    <property type="entry name" value="L-Asp_DH"/>
</dbReference>
<accession>A0A6S7GWF0</accession>
<evidence type="ECO:0000259" key="3">
    <source>
        <dbReference type="Pfam" id="PF01958"/>
    </source>
</evidence>
<dbReference type="Pfam" id="PF01958">
    <property type="entry name" value="Asp_DH_C"/>
    <property type="match status" value="1"/>
</dbReference>
<dbReference type="GO" id="GO:0050661">
    <property type="term" value="F:NADP binding"/>
    <property type="evidence" value="ECO:0007669"/>
    <property type="project" value="InterPro"/>
</dbReference>
<dbReference type="InterPro" id="IPR005106">
    <property type="entry name" value="Asp/hSer_DH_NAD-bd"/>
</dbReference>
<proteinExistence type="inferred from homology"/>
<dbReference type="Gene3D" id="3.30.360.10">
    <property type="entry name" value="Dihydrodipicolinate Reductase, domain 2"/>
    <property type="match status" value="1"/>
</dbReference>
<sequence length="294" mass="31892">MSRGCTLESSKSISAEGKNIHRIGVVGYGHLGQYLVKAILDSKDLELGFVWNRSYENLLGHVDDHLILKDLSKFAERKVDLIVEVAHPSITDEFGERFLEHADYMVGSPTTFASEEIWKKIFAKACSNSQGHGLYVPSGAFWGAEDVKKMADRGTLEGLKITMKKAPSAFKLCGELKAKNEQVTKDAVVLYSGPVRDLCPLAPNNVNTMAGAAIAAHNFGFDGVQGCLISDPSLDCHVVEIEVFGPGEEGNRFHVKTVRTNPAEPGVLTGNATYSSFLSSMLVSRHKGVGVHLS</sequence>
<name>A0A6S7GWF0_PARCT</name>
<dbReference type="Proteomes" id="UP001152795">
    <property type="component" value="Unassembled WGS sequence"/>
</dbReference>
<evidence type="ECO:0000256" key="1">
    <source>
        <dbReference type="ARBA" id="ARBA00008331"/>
    </source>
</evidence>
<reference evidence="5" key="1">
    <citation type="submission" date="2020-04" db="EMBL/GenBank/DDBJ databases">
        <authorList>
            <person name="Alioto T."/>
            <person name="Alioto T."/>
            <person name="Gomez Garrido J."/>
        </authorList>
    </citation>
    <scope>NUCLEOTIDE SEQUENCE</scope>
    <source>
        <strain evidence="5">A484AB</strain>
    </source>
</reference>